<evidence type="ECO:0000256" key="6">
    <source>
        <dbReference type="ARBA" id="ARBA00059664"/>
    </source>
</evidence>
<dbReference type="AlphaFoldDB" id="A0A9P7MNR7"/>
<dbReference type="PROSITE" id="PS50008">
    <property type="entry name" value="PIPLC_Y_DOMAIN"/>
    <property type="match status" value="1"/>
</dbReference>
<dbReference type="EC" id="3.1.4.11" evidence="7"/>
<proteinExistence type="predicted"/>
<organism evidence="11 13">
    <name type="scientific">Claviceps arundinis</name>
    <dbReference type="NCBI Taxonomy" id="1623583"/>
    <lineage>
        <taxon>Eukaryota</taxon>
        <taxon>Fungi</taxon>
        <taxon>Dikarya</taxon>
        <taxon>Ascomycota</taxon>
        <taxon>Pezizomycotina</taxon>
        <taxon>Sordariomycetes</taxon>
        <taxon>Hypocreomycetidae</taxon>
        <taxon>Hypocreales</taxon>
        <taxon>Clavicipitaceae</taxon>
        <taxon>Claviceps</taxon>
    </lineage>
</organism>
<sequence>MSTHILRFSNPVQYVGVTIHDEDDEKYEDRGGEIALDSAGSHGCKTRMAELLKQQLRVGKWLRKFLVNNAVLTEDEAGARIDELTPALRGLLSKSHVHVPESLLDRSRPLPEYYISSSHNTYLMAHQLYGSSSASAYETALKTGSRCVEIDAWDNSADADEPKVTHGFTLVSHIPFRTVCETIRAVHDEEAAMARLNSTFIRTPILLSLENHCKAHGQRRLAAIMKEVFGERLLSEPIRRKGHDEQEEDNVHVSLADLEARICVIVEYRLVGNKAEQPEESDPKSESSESDSDSGLGNAELETPDARDAQREYEDNKKKALTDSIVPELAELGVYAQSVKPIDNSWFKPGVLTNGPHHHLINVSESGLSSHLPAEATAVAAHNAKHLMRVFPKGTRISSSNLKPVPFWGIGAQICALNWQTYGTSNQLNDALFNGSGGYILKPAPLRHGGDGNLFSSGQRKKLRLHVAGATDVPPNEGRDLDSTIKPYLTCQLYSPGLIECDSLKRRTTAYKQYTAGTPCLGLLGGPPAREPLWNETLEWTYQDNELVFLRMLLKSDDTWARNPMLAVCAVRLAYVVPGWSFIQMLDMKGRETKCSILVKFEVLDI</sequence>
<keyword evidence="12" id="KW-1185">Reference proteome</keyword>
<dbReference type="GO" id="GO:0004435">
    <property type="term" value="F:phosphatidylinositol-4,5-bisphosphate phospholipase C activity"/>
    <property type="evidence" value="ECO:0007669"/>
    <property type="project" value="UniProtKB-EC"/>
</dbReference>
<comment type="function">
    <text evidence="6">The production of the second messenger molecules diacylglycerol (DAG) and inositol 1,4,5-trisphosphate (IP3) is mediated by activated phosphatidylinositol-specific phospholipase C enzymes.</text>
</comment>
<dbReference type="EMBL" id="SRPR01000226">
    <property type="protein sequence ID" value="KAG5955981.1"/>
    <property type="molecule type" value="Genomic_DNA"/>
</dbReference>
<dbReference type="SMART" id="SM00149">
    <property type="entry name" value="PLCYc"/>
    <property type="match status" value="1"/>
</dbReference>
<keyword evidence="2 7" id="KW-0378">Hydrolase</keyword>
<dbReference type="PANTHER" id="PTHR10336:SF169">
    <property type="entry name" value="PHOSPHOINOSITIDE PHOSPHOLIPASE C"/>
    <property type="match status" value="1"/>
</dbReference>
<evidence type="ECO:0000313" key="11">
    <source>
        <dbReference type="EMBL" id="KAG5962240.1"/>
    </source>
</evidence>
<dbReference type="SUPFAM" id="SSF49562">
    <property type="entry name" value="C2 domain (Calcium/lipid-binding domain, CaLB)"/>
    <property type="match status" value="1"/>
</dbReference>
<dbReference type="Pfam" id="PF00388">
    <property type="entry name" value="PI-PLC-X"/>
    <property type="match status" value="1"/>
</dbReference>
<reference evidence="11 12" key="1">
    <citation type="journal article" date="2020" name="bioRxiv">
        <title>Whole genome comparisons of ergot fungi reveals the divergence and evolution of species within the genus Claviceps are the result of varying mechanisms driving genome evolution and host range expansion.</title>
        <authorList>
            <person name="Wyka S.A."/>
            <person name="Mondo S.J."/>
            <person name="Liu M."/>
            <person name="Dettman J."/>
            <person name="Nalam V."/>
            <person name="Broders K.D."/>
        </authorList>
    </citation>
    <scope>NUCLEOTIDE SEQUENCE</scope>
    <source>
        <strain evidence="11">CCC 1102</strain>
        <strain evidence="10 12">LM583</strain>
    </source>
</reference>
<evidence type="ECO:0000256" key="4">
    <source>
        <dbReference type="ARBA" id="ARBA00023098"/>
    </source>
</evidence>
<evidence type="ECO:0000259" key="9">
    <source>
        <dbReference type="PROSITE" id="PS50008"/>
    </source>
</evidence>
<comment type="catalytic activity">
    <reaction evidence="1 7">
        <text>a 1,2-diacyl-sn-glycero-3-phospho-(1D-myo-inositol-4,5-bisphosphate) + H2O = 1D-myo-inositol 1,4,5-trisphosphate + a 1,2-diacyl-sn-glycerol + H(+)</text>
        <dbReference type="Rhea" id="RHEA:33179"/>
        <dbReference type="ChEBI" id="CHEBI:15377"/>
        <dbReference type="ChEBI" id="CHEBI:15378"/>
        <dbReference type="ChEBI" id="CHEBI:17815"/>
        <dbReference type="ChEBI" id="CHEBI:58456"/>
        <dbReference type="ChEBI" id="CHEBI:203600"/>
        <dbReference type="EC" id="3.1.4.11"/>
    </reaction>
</comment>
<keyword evidence="3 7" id="KW-0442">Lipid degradation</keyword>
<dbReference type="InterPro" id="IPR001711">
    <property type="entry name" value="PLipase_C_Pinositol-sp_Y"/>
</dbReference>
<evidence type="ECO:0000256" key="3">
    <source>
        <dbReference type="ARBA" id="ARBA00022963"/>
    </source>
</evidence>
<dbReference type="EMBL" id="SRPS01000224">
    <property type="protein sequence ID" value="KAG5962240.1"/>
    <property type="molecule type" value="Genomic_DNA"/>
</dbReference>
<feature type="compositionally biased region" description="Basic and acidic residues" evidence="8">
    <location>
        <begin position="304"/>
        <end position="319"/>
    </location>
</feature>
<gene>
    <name evidence="11" type="ORF">E4U56_003418</name>
    <name evidence="10" type="ORF">E4U57_002976</name>
</gene>
<dbReference type="InterPro" id="IPR001192">
    <property type="entry name" value="PI-PLC_fam"/>
</dbReference>
<dbReference type="InterPro" id="IPR017946">
    <property type="entry name" value="PLC-like_Pdiesterase_TIM-brl"/>
</dbReference>
<dbReference type="PROSITE" id="PS50007">
    <property type="entry name" value="PIPLC_X_DOMAIN"/>
    <property type="match status" value="1"/>
</dbReference>
<feature type="domain" description="PI-PLC Y-box" evidence="9">
    <location>
        <begin position="329"/>
        <end position="447"/>
    </location>
</feature>
<dbReference type="Gene3D" id="3.20.20.190">
    <property type="entry name" value="Phosphatidylinositol (PI) phosphodiesterase"/>
    <property type="match status" value="1"/>
</dbReference>
<keyword evidence="4 7" id="KW-0443">Lipid metabolism</keyword>
<keyword evidence="5" id="KW-0807">Transducer</keyword>
<dbReference type="GO" id="GO:0016042">
    <property type="term" value="P:lipid catabolic process"/>
    <property type="evidence" value="ECO:0007669"/>
    <property type="project" value="UniProtKB-KW"/>
</dbReference>
<evidence type="ECO:0000256" key="1">
    <source>
        <dbReference type="ARBA" id="ARBA00001195"/>
    </source>
</evidence>
<evidence type="ECO:0000256" key="2">
    <source>
        <dbReference type="ARBA" id="ARBA00022801"/>
    </source>
</evidence>
<dbReference type="Proteomes" id="UP000742024">
    <property type="component" value="Unassembled WGS sequence"/>
</dbReference>
<dbReference type="InterPro" id="IPR035892">
    <property type="entry name" value="C2_domain_sf"/>
</dbReference>
<dbReference type="Gene3D" id="2.60.40.150">
    <property type="entry name" value="C2 domain"/>
    <property type="match status" value="1"/>
</dbReference>
<dbReference type="SUPFAM" id="SSF51695">
    <property type="entry name" value="PLC-like phosphodiesterases"/>
    <property type="match status" value="1"/>
</dbReference>
<dbReference type="OrthoDB" id="269822at2759"/>
<dbReference type="GO" id="GO:0048015">
    <property type="term" value="P:phosphatidylinositol-mediated signaling"/>
    <property type="evidence" value="ECO:0007669"/>
    <property type="project" value="TreeGrafter"/>
</dbReference>
<dbReference type="PRINTS" id="PR00390">
    <property type="entry name" value="PHPHLIPASEC"/>
</dbReference>
<dbReference type="Pfam" id="PF00387">
    <property type="entry name" value="PI-PLC-Y"/>
    <property type="match status" value="1"/>
</dbReference>
<evidence type="ECO:0000256" key="5">
    <source>
        <dbReference type="ARBA" id="ARBA00023224"/>
    </source>
</evidence>
<evidence type="ECO:0000313" key="12">
    <source>
        <dbReference type="Proteomes" id="UP000742024"/>
    </source>
</evidence>
<accession>A0A9P7MNR7</accession>
<dbReference type="Proteomes" id="UP000784919">
    <property type="component" value="Unassembled WGS sequence"/>
</dbReference>
<evidence type="ECO:0000256" key="8">
    <source>
        <dbReference type="SAM" id="MobiDB-lite"/>
    </source>
</evidence>
<dbReference type="InterPro" id="IPR000909">
    <property type="entry name" value="PLipase_C_PInositol-sp_X_dom"/>
</dbReference>
<evidence type="ECO:0000313" key="13">
    <source>
        <dbReference type="Proteomes" id="UP000784919"/>
    </source>
</evidence>
<name>A0A9P7MNR7_9HYPO</name>
<protein>
    <recommendedName>
        <fullName evidence="7">Phosphoinositide phospholipase C</fullName>
        <ecNumber evidence="7">3.1.4.11</ecNumber>
    </recommendedName>
</protein>
<feature type="region of interest" description="Disordered" evidence="8">
    <location>
        <begin position="274"/>
        <end position="319"/>
    </location>
</feature>
<evidence type="ECO:0000256" key="7">
    <source>
        <dbReference type="RuleBase" id="RU361133"/>
    </source>
</evidence>
<dbReference type="CDD" id="cd08598">
    <property type="entry name" value="PI-PLC1c_yeast"/>
    <property type="match status" value="1"/>
</dbReference>
<dbReference type="GO" id="GO:0051209">
    <property type="term" value="P:release of sequestered calcium ion into cytosol"/>
    <property type="evidence" value="ECO:0007669"/>
    <property type="project" value="TreeGrafter"/>
</dbReference>
<dbReference type="SMART" id="SM00148">
    <property type="entry name" value="PLCXc"/>
    <property type="match status" value="1"/>
</dbReference>
<evidence type="ECO:0000313" key="10">
    <source>
        <dbReference type="EMBL" id="KAG5955981.1"/>
    </source>
</evidence>
<comment type="caution">
    <text evidence="11">The sequence shown here is derived from an EMBL/GenBank/DDBJ whole genome shotgun (WGS) entry which is preliminary data.</text>
</comment>
<dbReference type="PANTHER" id="PTHR10336">
    <property type="entry name" value="PHOSPHOINOSITIDE-SPECIFIC PHOSPHOLIPASE C FAMILY PROTEIN"/>
    <property type="match status" value="1"/>
</dbReference>
<dbReference type="FunFam" id="3.20.20.190:FF:000039">
    <property type="entry name" value="Phosphoinositide phospholipase C"/>
    <property type="match status" value="1"/>
</dbReference>